<dbReference type="SMART" id="SM00342">
    <property type="entry name" value="HTH_ARAC"/>
    <property type="match status" value="1"/>
</dbReference>
<dbReference type="PANTHER" id="PTHR43280:SF2">
    <property type="entry name" value="HTH-TYPE TRANSCRIPTIONAL REGULATOR EXSA"/>
    <property type="match status" value="1"/>
</dbReference>
<dbReference type="Pfam" id="PF01497">
    <property type="entry name" value="Peripla_BP_2"/>
    <property type="match status" value="1"/>
</dbReference>
<keyword evidence="1" id="KW-0805">Transcription regulation</keyword>
<dbReference type="SUPFAM" id="SSF46689">
    <property type="entry name" value="Homeodomain-like"/>
    <property type="match status" value="2"/>
</dbReference>
<dbReference type="PROSITE" id="PS01124">
    <property type="entry name" value="HTH_ARAC_FAMILY_2"/>
    <property type="match status" value="1"/>
</dbReference>
<evidence type="ECO:0000256" key="1">
    <source>
        <dbReference type="ARBA" id="ARBA00023015"/>
    </source>
</evidence>
<name>A0A653IGH8_9BACL</name>
<dbReference type="InterPro" id="IPR018060">
    <property type="entry name" value="HTH_AraC"/>
</dbReference>
<keyword evidence="3" id="KW-0804">Transcription</keyword>
<evidence type="ECO:0000313" key="5">
    <source>
        <dbReference type="EMBL" id="VWX37729.1"/>
    </source>
</evidence>
<dbReference type="Gene3D" id="3.40.50.1980">
    <property type="entry name" value="Nitrogenase molybdenum iron protein domain"/>
    <property type="match status" value="1"/>
</dbReference>
<sequence>MEVNLKPLIIQKYWLLEGDRQPVSSGIIIVAVGKVFLYDNRQRLQPGESAWVDQTQEVLAATKESSLVYHLAVTGDRYPLYRQDPEQLHAQLRRMSTSPTTVKGMLRQQRLVYELLETLSHEQEKHVFEQVTKEWLEQLGDNRPVNELALELGMSVPTFNRLFKERYAETPKAYLNQLRIRTAKEWMLTSPDMTLAQIAQKVGLQDEFYFSRLFKKRTGSSPTHFLKRASPRIGIASRLLLQDHLLALGLQPILAPSYPTEYGASGLPVFLTDLEGTQFYDANRPAPREVFESMQLDLIIKTPDLDKQHDVSWSPPEHVLELPRQTCWSEYLRLLAIATGREERLEPIMKEVDRLEQTVRERIAWHRTGTWAVVWVRPDEVRLYGTGQHTMLDFLFHDVGMTSATGLPKTVYQSVTLSELKMIEPDNLLILWSQQTDIERIQHDAAWQTLKAVSTHRVFCPDSVDWDPWGPLGRIHMLRQFLIYIEQDKRLICP</sequence>
<dbReference type="AlphaFoldDB" id="A0A653IGH8"/>
<dbReference type="Proteomes" id="UP000439752">
    <property type="component" value="Unassembled WGS sequence"/>
</dbReference>
<dbReference type="PANTHER" id="PTHR43280">
    <property type="entry name" value="ARAC-FAMILY TRANSCRIPTIONAL REGULATOR"/>
    <property type="match status" value="1"/>
</dbReference>
<dbReference type="EMBL" id="CABWKQ010000030">
    <property type="protein sequence ID" value="VWX37729.1"/>
    <property type="molecule type" value="Genomic_DNA"/>
</dbReference>
<dbReference type="GO" id="GO:0043565">
    <property type="term" value="F:sequence-specific DNA binding"/>
    <property type="evidence" value="ECO:0007669"/>
    <property type="project" value="InterPro"/>
</dbReference>
<evidence type="ECO:0000256" key="2">
    <source>
        <dbReference type="ARBA" id="ARBA00023125"/>
    </source>
</evidence>
<dbReference type="RefSeq" id="WP_159173690.1">
    <property type="nucleotide sequence ID" value="NZ_LR732312.1"/>
</dbReference>
<evidence type="ECO:0000259" key="4">
    <source>
        <dbReference type="PROSITE" id="PS01124"/>
    </source>
</evidence>
<accession>A0A653IGH8</accession>
<proteinExistence type="predicted"/>
<protein>
    <submittedName>
        <fullName evidence="5">Transcriptional regulator</fullName>
    </submittedName>
</protein>
<dbReference type="PROSITE" id="PS00041">
    <property type="entry name" value="HTH_ARAC_FAMILY_1"/>
    <property type="match status" value="1"/>
</dbReference>
<evidence type="ECO:0000313" key="6">
    <source>
        <dbReference type="Proteomes" id="UP000439752"/>
    </source>
</evidence>
<dbReference type="SUPFAM" id="SSF53807">
    <property type="entry name" value="Helical backbone' metal receptor"/>
    <property type="match status" value="1"/>
</dbReference>
<keyword evidence="2" id="KW-0238">DNA-binding</keyword>
<dbReference type="Gene3D" id="1.10.10.60">
    <property type="entry name" value="Homeodomain-like"/>
    <property type="match status" value="2"/>
</dbReference>
<feature type="domain" description="HTH araC/xylS-type" evidence="4">
    <location>
        <begin position="129"/>
        <end position="228"/>
    </location>
</feature>
<keyword evidence="6" id="KW-1185">Reference proteome</keyword>
<evidence type="ECO:0000256" key="3">
    <source>
        <dbReference type="ARBA" id="ARBA00023163"/>
    </source>
</evidence>
<dbReference type="InterPro" id="IPR002491">
    <property type="entry name" value="ABC_transptr_periplasmic_BD"/>
</dbReference>
<dbReference type="InterPro" id="IPR018062">
    <property type="entry name" value="HTH_AraC-typ_CS"/>
</dbReference>
<dbReference type="Pfam" id="PF12833">
    <property type="entry name" value="HTH_18"/>
    <property type="match status" value="1"/>
</dbReference>
<dbReference type="GO" id="GO:0003700">
    <property type="term" value="F:DNA-binding transcription factor activity"/>
    <property type="evidence" value="ECO:0007669"/>
    <property type="project" value="InterPro"/>
</dbReference>
<reference evidence="5 6" key="1">
    <citation type="submission" date="2019-10" db="EMBL/GenBank/DDBJ databases">
        <authorList>
            <person name="Karimi E."/>
        </authorList>
    </citation>
    <scope>NUCLEOTIDE SEQUENCE [LARGE SCALE GENOMIC DNA]</scope>
    <source>
        <strain evidence="5">Exiguobacterium sp. 9Y</strain>
    </source>
</reference>
<organism evidence="5 6">
    <name type="scientific">Exiguobacterium oxidotolerans</name>
    <dbReference type="NCBI Taxonomy" id="223958"/>
    <lineage>
        <taxon>Bacteria</taxon>
        <taxon>Bacillati</taxon>
        <taxon>Bacillota</taxon>
        <taxon>Bacilli</taxon>
        <taxon>Bacillales</taxon>
        <taxon>Bacillales Family XII. Incertae Sedis</taxon>
        <taxon>Exiguobacterium</taxon>
    </lineage>
</organism>
<gene>
    <name evidence="5" type="ORF">EXIGUO9Y_360010</name>
</gene>
<dbReference type="InterPro" id="IPR009057">
    <property type="entry name" value="Homeodomain-like_sf"/>
</dbReference>